<protein>
    <submittedName>
        <fullName evidence="5">Peptidase M20</fullName>
    </submittedName>
</protein>
<name>A0A5K7YLA8_9BACT</name>
<dbReference type="InterPro" id="IPR011650">
    <property type="entry name" value="Peptidase_M20_dimer"/>
</dbReference>
<dbReference type="EMBL" id="AP021874">
    <property type="protein sequence ID" value="BBO69996.1"/>
    <property type="molecule type" value="Genomic_DNA"/>
</dbReference>
<dbReference type="GO" id="GO:0046872">
    <property type="term" value="F:metal ion binding"/>
    <property type="evidence" value="ECO:0007669"/>
    <property type="project" value="UniProtKB-KW"/>
</dbReference>
<evidence type="ECO:0000259" key="4">
    <source>
        <dbReference type="Pfam" id="PF07687"/>
    </source>
</evidence>
<dbReference type="PANTHER" id="PTHR43808:SF31">
    <property type="entry name" value="N-ACETYL-L-CITRULLINE DEACETYLASE"/>
    <property type="match status" value="1"/>
</dbReference>
<accession>A0A5K7YLA8</accession>
<dbReference type="KEGG" id="dalk:DSCA_39260"/>
<dbReference type="Pfam" id="PF01546">
    <property type="entry name" value="Peptidase_M20"/>
    <property type="match status" value="1"/>
</dbReference>
<sequence>MLMSHIDVVNAADPLFDPVEKNGRLYGRGAIDDKYAAALSMVLLKNRMESNRRRGAADPSTPLGVLITGDEEVGGINGARSALAETACDFCIALDGGNVEKIVVKEKGILQLKLVASGKTAHGARPWMGENAIERLIDDCLIVKRLFDDQTQPEHWHRTMNLSVIHAGDSVNQVPDRAEATFDIRYTENDDPDDLIGAIRSAVSSEVIIKEREPLFISPASPYLDRLRALAPKTGTGIAHGASDARFLSQFDIPGIVWGADGNSSQHSTDEHVEIQSIERLYGILDRFLTDIENHPI</sequence>
<dbReference type="AlphaFoldDB" id="A0A5K7YLA8"/>
<evidence type="ECO:0000256" key="3">
    <source>
        <dbReference type="ARBA" id="ARBA00023285"/>
    </source>
</evidence>
<dbReference type="GO" id="GO:0006526">
    <property type="term" value="P:L-arginine biosynthetic process"/>
    <property type="evidence" value="ECO:0007669"/>
    <property type="project" value="TreeGrafter"/>
</dbReference>
<keyword evidence="1" id="KW-0479">Metal-binding</keyword>
<evidence type="ECO:0000313" key="5">
    <source>
        <dbReference type="EMBL" id="BBO69996.1"/>
    </source>
</evidence>
<evidence type="ECO:0000256" key="1">
    <source>
        <dbReference type="ARBA" id="ARBA00022723"/>
    </source>
</evidence>
<dbReference type="InterPro" id="IPR036264">
    <property type="entry name" value="Bact_exopeptidase_dim_dom"/>
</dbReference>
<dbReference type="GO" id="GO:0008777">
    <property type="term" value="F:acetylornithine deacetylase activity"/>
    <property type="evidence" value="ECO:0007669"/>
    <property type="project" value="TreeGrafter"/>
</dbReference>
<keyword evidence="6" id="KW-1185">Reference proteome</keyword>
<dbReference type="Gene3D" id="3.30.70.360">
    <property type="match status" value="1"/>
</dbReference>
<dbReference type="SUPFAM" id="SSF55031">
    <property type="entry name" value="Bacterial exopeptidase dimerisation domain"/>
    <property type="match status" value="1"/>
</dbReference>
<gene>
    <name evidence="5" type="ORF">DSCA_39260</name>
</gene>
<organism evidence="5 6">
    <name type="scientific">Desulfosarcina alkanivorans</name>
    <dbReference type="NCBI Taxonomy" id="571177"/>
    <lineage>
        <taxon>Bacteria</taxon>
        <taxon>Pseudomonadati</taxon>
        <taxon>Thermodesulfobacteriota</taxon>
        <taxon>Desulfobacteria</taxon>
        <taxon>Desulfobacterales</taxon>
        <taxon>Desulfosarcinaceae</taxon>
        <taxon>Desulfosarcina</taxon>
    </lineage>
</organism>
<dbReference type="SUPFAM" id="SSF53187">
    <property type="entry name" value="Zn-dependent exopeptidases"/>
    <property type="match status" value="1"/>
</dbReference>
<dbReference type="InterPro" id="IPR002933">
    <property type="entry name" value="Peptidase_M20"/>
</dbReference>
<proteinExistence type="predicted"/>
<dbReference type="Gene3D" id="3.40.630.10">
    <property type="entry name" value="Zn peptidases"/>
    <property type="match status" value="1"/>
</dbReference>
<dbReference type="Proteomes" id="UP000427906">
    <property type="component" value="Chromosome"/>
</dbReference>
<evidence type="ECO:0000256" key="2">
    <source>
        <dbReference type="ARBA" id="ARBA00022801"/>
    </source>
</evidence>
<keyword evidence="3" id="KW-0170">Cobalt</keyword>
<dbReference type="InterPro" id="IPR050072">
    <property type="entry name" value="Peptidase_M20A"/>
</dbReference>
<dbReference type="PANTHER" id="PTHR43808">
    <property type="entry name" value="ACETYLORNITHINE DEACETYLASE"/>
    <property type="match status" value="1"/>
</dbReference>
<feature type="domain" description="Peptidase M20 dimerisation" evidence="4">
    <location>
        <begin position="105"/>
        <end position="206"/>
    </location>
</feature>
<reference evidence="5 6" key="1">
    <citation type="submission" date="2019-11" db="EMBL/GenBank/DDBJ databases">
        <title>Comparative genomics of hydrocarbon-degrading Desulfosarcina strains.</title>
        <authorList>
            <person name="Watanabe M."/>
            <person name="Kojima H."/>
            <person name="Fukui M."/>
        </authorList>
    </citation>
    <scope>NUCLEOTIDE SEQUENCE [LARGE SCALE GENOMIC DNA]</scope>
    <source>
        <strain evidence="5 6">PL12</strain>
    </source>
</reference>
<evidence type="ECO:0000313" key="6">
    <source>
        <dbReference type="Proteomes" id="UP000427906"/>
    </source>
</evidence>
<keyword evidence="2" id="KW-0378">Hydrolase</keyword>
<dbReference type="Pfam" id="PF07687">
    <property type="entry name" value="M20_dimer"/>
    <property type="match status" value="1"/>
</dbReference>